<dbReference type="AlphaFoldDB" id="A0A919B099"/>
<dbReference type="Pfam" id="PF14472">
    <property type="entry name" value="DUF4429"/>
    <property type="match status" value="2"/>
</dbReference>
<evidence type="ECO:0000313" key="5">
    <source>
        <dbReference type="Proteomes" id="UP000638313"/>
    </source>
</evidence>
<dbReference type="Pfam" id="PF09851">
    <property type="entry name" value="SHOCT"/>
    <property type="match status" value="1"/>
</dbReference>
<reference evidence="4" key="2">
    <citation type="submission" date="2020-09" db="EMBL/GenBank/DDBJ databases">
        <authorList>
            <person name="Sun Q."/>
            <person name="Ohkuma M."/>
        </authorList>
    </citation>
    <scope>NUCLEOTIDE SEQUENCE</scope>
    <source>
        <strain evidence="4">JCM 4059</strain>
    </source>
</reference>
<evidence type="ECO:0000259" key="3">
    <source>
        <dbReference type="Pfam" id="PF14472"/>
    </source>
</evidence>
<evidence type="ECO:0000313" key="4">
    <source>
        <dbReference type="EMBL" id="GHF34531.1"/>
    </source>
</evidence>
<dbReference type="EMBL" id="BNBD01000002">
    <property type="protein sequence ID" value="GHF34531.1"/>
    <property type="molecule type" value="Genomic_DNA"/>
</dbReference>
<dbReference type="InterPro" id="IPR018649">
    <property type="entry name" value="SHOCT"/>
</dbReference>
<comment type="caution">
    <text evidence="4">The sequence shown here is derived from an EMBL/GenBank/DDBJ whole genome shotgun (WGS) entry which is preliminary data.</text>
</comment>
<accession>A0A919B099</accession>
<proteinExistence type="predicted"/>
<organism evidence="4 5">
    <name type="scientific">Streptomyces mashuensis</name>
    <dbReference type="NCBI Taxonomy" id="33904"/>
    <lineage>
        <taxon>Bacteria</taxon>
        <taxon>Bacillati</taxon>
        <taxon>Actinomycetota</taxon>
        <taxon>Actinomycetes</taxon>
        <taxon>Kitasatosporales</taxon>
        <taxon>Streptomycetaceae</taxon>
        <taxon>Streptomyces</taxon>
    </lineage>
</organism>
<feature type="domain" description="SHOCT" evidence="2">
    <location>
        <begin position="264"/>
        <end position="291"/>
    </location>
</feature>
<keyword evidence="5" id="KW-1185">Reference proteome</keyword>
<evidence type="ECO:0000256" key="1">
    <source>
        <dbReference type="SAM" id="MobiDB-lite"/>
    </source>
</evidence>
<feature type="region of interest" description="Disordered" evidence="1">
    <location>
        <begin position="190"/>
        <end position="210"/>
    </location>
</feature>
<protein>
    <recommendedName>
        <fullName evidence="6">DUF4429 domain-containing protein</fullName>
    </recommendedName>
</protein>
<gene>
    <name evidence="4" type="ORF">GCM10010218_14620</name>
</gene>
<feature type="domain" description="DUF4429" evidence="3">
    <location>
        <begin position="19"/>
        <end position="114"/>
    </location>
</feature>
<evidence type="ECO:0000259" key="2">
    <source>
        <dbReference type="Pfam" id="PF09851"/>
    </source>
</evidence>
<dbReference type="Proteomes" id="UP000638313">
    <property type="component" value="Unassembled WGS sequence"/>
</dbReference>
<evidence type="ECO:0008006" key="6">
    <source>
        <dbReference type="Google" id="ProtNLM"/>
    </source>
</evidence>
<sequence>MPLTMSGMGDVLAGYHAVWEFDTDSVLIRYERGIRTPKLLQALGRRRVPYEALAGVEQLPGRHGTVVLRAVPRPGADPLMDAADGQLKEGCDPYRLVLPAERDTLAEYYAERIRAELTPHGAGPAPHYLVAAPTPPSSFKAYDGKASFDGSTVAFRWFWTGASTAKWKAGDQRFAVEELSGVHWRSPDSPGGHLRLLRRGRGGGPAAGADQDPAAVVFGRGYGLVHESLPFAAAVLEAVRQRAATPAVTARVPAARPDPGGIADRIRHLGELHEAGLLTDDEFSAKKAELLAEL</sequence>
<dbReference type="InterPro" id="IPR027860">
    <property type="entry name" value="DUF4429"/>
</dbReference>
<name>A0A919B099_9ACTN</name>
<feature type="domain" description="DUF4429" evidence="3">
    <location>
        <begin position="146"/>
        <end position="235"/>
    </location>
</feature>
<reference evidence="4" key="1">
    <citation type="journal article" date="2014" name="Int. J. Syst. Evol. Microbiol.">
        <title>Complete genome sequence of Corynebacterium casei LMG S-19264T (=DSM 44701T), isolated from a smear-ripened cheese.</title>
        <authorList>
            <consortium name="US DOE Joint Genome Institute (JGI-PGF)"/>
            <person name="Walter F."/>
            <person name="Albersmeier A."/>
            <person name="Kalinowski J."/>
            <person name="Ruckert C."/>
        </authorList>
    </citation>
    <scope>NUCLEOTIDE SEQUENCE</scope>
    <source>
        <strain evidence="4">JCM 4059</strain>
    </source>
</reference>